<dbReference type="InterPro" id="IPR004387">
    <property type="entry name" value="Pept_M50_Zn"/>
</dbReference>
<comment type="caution">
    <text evidence="3">The sequence shown here is derived from an EMBL/GenBank/DDBJ whole genome shotgun (WGS) entry which is preliminary data.</text>
</comment>
<sequence length="384" mass="42685">MIRFLNRAILYSLVFSMGCSPTALVEKKKSVPSENAGAWLGVAVTPADRKTSKGVTIVKVSAGGPAEKAGLQENDIIIELDGDTVATCRDLHRLIRERKPGEEVVLLVRRNSRQEETRVRLEAQPAPRGSSYEKRFAGSRIIGIEVRESGGKLRNDLVDYVELKENDVYSEKKVEEAKEGLKKKTGCYLVEPSITLYPSGVFVGFTMMETAASLERDLEEPIEVSDEAEKLFSTYDRYNEAWLAHLSSKATDNSATSGTMQAYEREFLDSVQPNVKELVTILKRGSVDQRAKAACLLKWARDKESVIDPLVEAFDDPSHRIHNDAARSLLAISRTGVEEIPIEPVIGLLSHEAWPCQNKAVYLLLSLLDKHQNAEGIARGRFLI</sequence>
<dbReference type="GO" id="GO:0006508">
    <property type="term" value="P:proteolysis"/>
    <property type="evidence" value="ECO:0007669"/>
    <property type="project" value="InterPro"/>
</dbReference>
<evidence type="ECO:0000313" key="4">
    <source>
        <dbReference type="Proteomes" id="UP000315525"/>
    </source>
</evidence>
<protein>
    <submittedName>
        <fullName evidence="3">PDZ domain-containing protein</fullName>
    </submittedName>
</protein>
<reference evidence="3 4" key="1">
    <citation type="submission" date="2019-03" db="EMBL/GenBank/DDBJ databases">
        <title>Metabolic potential of uncultured bacteria and archaea associated with petroleum seepage in deep-sea sediments.</title>
        <authorList>
            <person name="Dong X."/>
            <person name="Hubert C."/>
        </authorList>
    </citation>
    <scope>NUCLEOTIDE SEQUENCE [LARGE SCALE GENOMIC DNA]</scope>
    <source>
        <strain evidence="3">E44_bin18</strain>
    </source>
</reference>
<dbReference type="PROSITE" id="PS50106">
    <property type="entry name" value="PDZ"/>
    <property type="match status" value="1"/>
</dbReference>
<dbReference type="InterPro" id="IPR011989">
    <property type="entry name" value="ARM-like"/>
</dbReference>
<dbReference type="PANTHER" id="PTHR42837">
    <property type="entry name" value="REGULATOR OF SIGMA-E PROTEASE RSEP"/>
    <property type="match status" value="1"/>
</dbReference>
<feature type="domain" description="PDZ" evidence="2">
    <location>
        <begin position="24"/>
        <end position="112"/>
    </location>
</feature>
<dbReference type="InterPro" id="IPR016024">
    <property type="entry name" value="ARM-type_fold"/>
</dbReference>
<evidence type="ECO:0000259" key="2">
    <source>
        <dbReference type="PROSITE" id="PS50106"/>
    </source>
</evidence>
<evidence type="ECO:0000256" key="1">
    <source>
        <dbReference type="ARBA" id="ARBA00001947"/>
    </source>
</evidence>
<name>A0A523UZ94_UNCT6</name>
<dbReference type="Pfam" id="PF13180">
    <property type="entry name" value="PDZ_2"/>
    <property type="match status" value="1"/>
</dbReference>
<gene>
    <name evidence="3" type="ORF">E3J62_00225</name>
</gene>
<organism evidence="3 4">
    <name type="scientific">candidate division TA06 bacterium</name>
    <dbReference type="NCBI Taxonomy" id="2250710"/>
    <lineage>
        <taxon>Bacteria</taxon>
        <taxon>Bacteria division TA06</taxon>
    </lineage>
</organism>
<dbReference type="SUPFAM" id="SSF48371">
    <property type="entry name" value="ARM repeat"/>
    <property type="match status" value="1"/>
</dbReference>
<dbReference type="GO" id="GO:0016020">
    <property type="term" value="C:membrane"/>
    <property type="evidence" value="ECO:0007669"/>
    <property type="project" value="InterPro"/>
</dbReference>
<dbReference type="InterPro" id="IPR036034">
    <property type="entry name" value="PDZ_sf"/>
</dbReference>
<dbReference type="EMBL" id="SOJN01000006">
    <property type="protein sequence ID" value="TET47827.1"/>
    <property type="molecule type" value="Genomic_DNA"/>
</dbReference>
<dbReference type="SMART" id="SM00228">
    <property type="entry name" value="PDZ"/>
    <property type="match status" value="1"/>
</dbReference>
<accession>A0A523UZ94</accession>
<dbReference type="SUPFAM" id="SSF50156">
    <property type="entry name" value="PDZ domain-like"/>
    <property type="match status" value="1"/>
</dbReference>
<evidence type="ECO:0000313" key="3">
    <source>
        <dbReference type="EMBL" id="TET47827.1"/>
    </source>
</evidence>
<dbReference type="InterPro" id="IPR001478">
    <property type="entry name" value="PDZ"/>
</dbReference>
<proteinExistence type="predicted"/>
<dbReference type="PANTHER" id="PTHR42837:SF2">
    <property type="entry name" value="MEMBRANE METALLOPROTEASE ARASP2, CHLOROPLASTIC-RELATED"/>
    <property type="match status" value="1"/>
</dbReference>
<dbReference type="PROSITE" id="PS51257">
    <property type="entry name" value="PROKAR_LIPOPROTEIN"/>
    <property type="match status" value="1"/>
</dbReference>
<dbReference type="AlphaFoldDB" id="A0A523UZ94"/>
<dbReference type="Gene3D" id="2.30.42.10">
    <property type="match status" value="1"/>
</dbReference>
<dbReference type="Proteomes" id="UP000315525">
    <property type="component" value="Unassembled WGS sequence"/>
</dbReference>
<dbReference type="GO" id="GO:0004222">
    <property type="term" value="F:metalloendopeptidase activity"/>
    <property type="evidence" value="ECO:0007669"/>
    <property type="project" value="InterPro"/>
</dbReference>
<dbReference type="Gene3D" id="1.25.10.10">
    <property type="entry name" value="Leucine-rich Repeat Variant"/>
    <property type="match status" value="1"/>
</dbReference>
<comment type="cofactor">
    <cofactor evidence="1">
        <name>Zn(2+)</name>
        <dbReference type="ChEBI" id="CHEBI:29105"/>
    </cofactor>
</comment>